<dbReference type="Proteomes" id="UP000543642">
    <property type="component" value="Unassembled WGS sequence"/>
</dbReference>
<keyword evidence="3" id="KW-1185">Reference proteome</keyword>
<protein>
    <submittedName>
        <fullName evidence="2">Menaquinone-dependent protoporphyrinogen IX oxidase</fullName>
    </submittedName>
</protein>
<dbReference type="InterPro" id="IPR026816">
    <property type="entry name" value="Flavodoxin_dom"/>
</dbReference>
<accession>A0A7W8HA11</accession>
<sequence>MNQIIIYGSQYGSTYRYAKQLSELTNIAAVCYKEAPDLSGMHTIIYMGGLYAGGVVGLAKTLRGFSIQDGQKLILVTVGLADPKESENRDNIHTSLQKQLSPELIERAKVFHLRGGINYQKLSFGHRMMMKLLYQSLHRTPLEKQTAENRALIETYGKQVDFTDFCALEPIIQEIQKGDAI</sequence>
<dbReference type="EMBL" id="JACHFW010000005">
    <property type="protein sequence ID" value="MBB5264572.1"/>
    <property type="molecule type" value="Genomic_DNA"/>
</dbReference>
<reference evidence="2 3" key="1">
    <citation type="submission" date="2020-08" db="EMBL/GenBank/DDBJ databases">
        <title>Genomic Encyclopedia of Type Strains, Phase IV (KMG-IV): sequencing the most valuable type-strain genomes for metagenomic binning, comparative biology and taxonomic classification.</title>
        <authorList>
            <person name="Goeker M."/>
        </authorList>
    </citation>
    <scope>NUCLEOTIDE SEQUENCE [LARGE SCALE GENOMIC DNA]</scope>
    <source>
        <strain evidence="2 3">DSM 106146</strain>
    </source>
</reference>
<name>A0A7W8HA11_9FIRM</name>
<proteinExistence type="predicted"/>
<dbReference type="RefSeq" id="WP_183773246.1">
    <property type="nucleotide sequence ID" value="NZ_CAWVEG010000035.1"/>
</dbReference>
<gene>
    <name evidence="2" type="ORF">HNP82_001699</name>
</gene>
<comment type="caution">
    <text evidence="2">The sequence shown here is derived from an EMBL/GenBank/DDBJ whole genome shotgun (WGS) entry which is preliminary data.</text>
</comment>
<evidence type="ECO:0000259" key="1">
    <source>
        <dbReference type="Pfam" id="PF12724"/>
    </source>
</evidence>
<dbReference type="AlphaFoldDB" id="A0A7W8HA11"/>
<feature type="domain" description="Flavodoxin" evidence="1">
    <location>
        <begin position="4"/>
        <end position="136"/>
    </location>
</feature>
<evidence type="ECO:0000313" key="3">
    <source>
        <dbReference type="Proteomes" id="UP000543642"/>
    </source>
</evidence>
<dbReference type="Pfam" id="PF12724">
    <property type="entry name" value="Flavodoxin_5"/>
    <property type="match status" value="1"/>
</dbReference>
<dbReference type="InterPro" id="IPR029039">
    <property type="entry name" value="Flavoprotein-like_sf"/>
</dbReference>
<organism evidence="2 3">
    <name type="scientific">Catenibacillus scindens</name>
    <dbReference type="NCBI Taxonomy" id="673271"/>
    <lineage>
        <taxon>Bacteria</taxon>
        <taxon>Bacillati</taxon>
        <taxon>Bacillota</taxon>
        <taxon>Clostridia</taxon>
        <taxon>Lachnospirales</taxon>
        <taxon>Lachnospiraceae</taxon>
        <taxon>Catenibacillus</taxon>
    </lineage>
</organism>
<evidence type="ECO:0000313" key="2">
    <source>
        <dbReference type="EMBL" id="MBB5264572.1"/>
    </source>
</evidence>
<dbReference type="SUPFAM" id="SSF52218">
    <property type="entry name" value="Flavoproteins"/>
    <property type="match status" value="1"/>
</dbReference>